<dbReference type="RefSeq" id="WP_079420181.1">
    <property type="nucleotide sequence ID" value="NZ_MBTG01000056.1"/>
</dbReference>
<protein>
    <submittedName>
        <fullName evidence="3">Uncharacterized protein</fullName>
    </submittedName>
</protein>
<feature type="transmembrane region" description="Helical" evidence="2">
    <location>
        <begin position="77"/>
        <end position="98"/>
    </location>
</feature>
<evidence type="ECO:0000313" key="4">
    <source>
        <dbReference type="Proteomes" id="UP000190626"/>
    </source>
</evidence>
<dbReference type="AlphaFoldDB" id="A0A1V4H8V8"/>
<keyword evidence="2" id="KW-1133">Transmembrane helix</keyword>
<dbReference type="EMBL" id="MBTG01000056">
    <property type="protein sequence ID" value="OPH47581.1"/>
    <property type="molecule type" value="Genomic_DNA"/>
</dbReference>
<sequence>MGSEMNEGERLVKLETEVGAVKEAVFDMKKMLTNQHENYITKEVLDEKLKSLDKDVQGLQKAIDQIRLEKQSNKSNLPVWLGILPSIAAVVVAIIAIYK</sequence>
<keyword evidence="4" id="KW-1185">Reference proteome</keyword>
<dbReference type="STRING" id="1469647.BC351_10335"/>
<evidence type="ECO:0000256" key="2">
    <source>
        <dbReference type="SAM" id="Phobius"/>
    </source>
</evidence>
<gene>
    <name evidence="3" type="ORF">BC351_10335</name>
</gene>
<feature type="coiled-coil region" evidence="1">
    <location>
        <begin position="42"/>
        <end position="69"/>
    </location>
</feature>
<name>A0A1V4H8V8_9BACL</name>
<accession>A0A1V4H8V8</accession>
<evidence type="ECO:0000313" key="3">
    <source>
        <dbReference type="EMBL" id="OPH47581.1"/>
    </source>
</evidence>
<comment type="caution">
    <text evidence="3">The sequence shown here is derived from an EMBL/GenBank/DDBJ whole genome shotgun (WGS) entry which is preliminary data.</text>
</comment>
<dbReference type="OrthoDB" id="2672394at2"/>
<keyword evidence="2" id="KW-0812">Transmembrane</keyword>
<organism evidence="3 4">
    <name type="scientific">Paenibacillus ferrarius</name>
    <dbReference type="NCBI Taxonomy" id="1469647"/>
    <lineage>
        <taxon>Bacteria</taxon>
        <taxon>Bacillati</taxon>
        <taxon>Bacillota</taxon>
        <taxon>Bacilli</taxon>
        <taxon>Bacillales</taxon>
        <taxon>Paenibacillaceae</taxon>
        <taxon>Paenibacillus</taxon>
    </lineage>
</organism>
<reference evidence="4" key="1">
    <citation type="submission" date="2016-07" db="EMBL/GenBank/DDBJ databases">
        <authorList>
            <person name="Florea S."/>
            <person name="Webb J.S."/>
            <person name="Jaromczyk J."/>
            <person name="Schardl C.L."/>
        </authorList>
    </citation>
    <scope>NUCLEOTIDE SEQUENCE [LARGE SCALE GENOMIC DNA]</scope>
    <source>
        <strain evidence="4">CY1</strain>
    </source>
</reference>
<keyword evidence="2" id="KW-0472">Membrane</keyword>
<proteinExistence type="predicted"/>
<evidence type="ECO:0000256" key="1">
    <source>
        <dbReference type="SAM" id="Coils"/>
    </source>
</evidence>
<keyword evidence="1" id="KW-0175">Coiled coil</keyword>
<dbReference type="Proteomes" id="UP000190626">
    <property type="component" value="Unassembled WGS sequence"/>
</dbReference>